<dbReference type="GO" id="GO:0003677">
    <property type="term" value="F:DNA binding"/>
    <property type="evidence" value="ECO:0007669"/>
    <property type="project" value="UniProtKB-KW"/>
</dbReference>
<dbReference type="InterPro" id="IPR014757">
    <property type="entry name" value="Tscrpt_reg_IclR_C"/>
</dbReference>
<dbReference type="AlphaFoldDB" id="A0AB39BK57"/>
<dbReference type="PANTHER" id="PTHR30136:SF7">
    <property type="entry name" value="HTH-TYPE TRANSCRIPTIONAL REGULATOR KDGR-RELATED"/>
    <property type="match status" value="1"/>
</dbReference>
<dbReference type="RefSeq" id="WP_368498867.1">
    <property type="nucleotide sequence ID" value="NZ_CP162511.1"/>
</dbReference>
<dbReference type="PROSITE" id="PS51078">
    <property type="entry name" value="ICLR_ED"/>
    <property type="match status" value="1"/>
</dbReference>
<evidence type="ECO:0000313" key="6">
    <source>
        <dbReference type="EMBL" id="XDI06486.1"/>
    </source>
</evidence>
<dbReference type="PROSITE" id="PS51077">
    <property type="entry name" value="HTH_ICLR"/>
    <property type="match status" value="1"/>
</dbReference>
<evidence type="ECO:0000256" key="2">
    <source>
        <dbReference type="ARBA" id="ARBA00023125"/>
    </source>
</evidence>
<dbReference type="EMBL" id="CP162511">
    <property type="protein sequence ID" value="XDI06486.1"/>
    <property type="molecule type" value="Genomic_DNA"/>
</dbReference>
<dbReference type="SMART" id="SM00346">
    <property type="entry name" value="HTH_ICLR"/>
    <property type="match status" value="1"/>
</dbReference>
<gene>
    <name evidence="6" type="ORF">ABFY20_05160</name>
</gene>
<dbReference type="Pfam" id="PF01614">
    <property type="entry name" value="IclR_C"/>
    <property type="match status" value="1"/>
</dbReference>
<dbReference type="SUPFAM" id="SSF46785">
    <property type="entry name" value="Winged helix' DNA-binding domain"/>
    <property type="match status" value="1"/>
</dbReference>
<evidence type="ECO:0000259" key="5">
    <source>
        <dbReference type="PROSITE" id="PS51078"/>
    </source>
</evidence>
<dbReference type="InterPro" id="IPR050707">
    <property type="entry name" value="HTH_MetabolicPath_Reg"/>
</dbReference>
<reference evidence="6" key="1">
    <citation type="submission" date="2024-05" db="EMBL/GenBank/DDBJ databases">
        <title>Herbiconiux sp. A18JL235.</title>
        <authorList>
            <person name="Zhang G."/>
        </authorList>
    </citation>
    <scope>NUCLEOTIDE SEQUENCE</scope>
    <source>
        <strain evidence="6">A18JL235</strain>
    </source>
</reference>
<dbReference type="SUPFAM" id="SSF55781">
    <property type="entry name" value="GAF domain-like"/>
    <property type="match status" value="1"/>
</dbReference>
<dbReference type="InterPro" id="IPR005471">
    <property type="entry name" value="Tscrpt_reg_IclR_N"/>
</dbReference>
<keyword evidence="3" id="KW-0804">Transcription</keyword>
<keyword evidence="2" id="KW-0238">DNA-binding</keyword>
<organism evidence="6">
    <name type="scientific">Herbiconiux sp. A18JL235</name>
    <dbReference type="NCBI Taxonomy" id="3152363"/>
    <lineage>
        <taxon>Bacteria</taxon>
        <taxon>Bacillati</taxon>
        <taxon>Actinomycetota</taxon>
        <taxon>Actinomycetes</taxon>
        <taxon>Micrococcales</taxon>
        <taxon>Microbacteriaceae</taxon>
        <taxon>Herbiconiux</taxon>
    </lineage>
</organism>
<dbReference type="InterPro" id="IPR036390">
    <property type="entry name" value="WH_DNA-bd_sf"/>
</dbReference>
<dbReference type="InterPro" id="IPR029016">
    <property type="entry name" value="GAF-like_dom_sf"/>
</dbReference>
<dbReference type="Gene3D" id="3.30.450.40">
    <property type="match status" value="1"/>
</dbReference>
<dbReference type="PANTHER" id="PTHR30136">
    <property type="entry name" value="HELIX-TURN-HELIX TRANSCRIPTIONAL REGULATOR, ICLR FAMILY"/>
    <property type="match status" value="1"/>
</dbReference>
<sequence length="237" mass="25580">MPPEYAVPALEKALDIIEVLAGRESGLSQLEISQAVERSPSQIFRVLSTLERRGYLARDRQTSLYSLSMRLFDLVNRQEPTRTLVAAAAGPMRRLADTVGQSCNLSVVDVDRVRVVAQAESPADFGFRVRVGAEFSLVSTATGAVLSAFGAVHDGIDDEAEAGAAVARIRELGYLERADPVQPSITDLVFPVLNRDRAALAALTVPYVSTSYSATTRESVVHAARETADEISENLGF</sequence>
<feature type="domain" description="IclR-ED" evidence="5">
    <location>
        <begin position="70"/>
        <end position="237"/>
    </location>
</feature>
<dbReference type="GO" id="GO:0045892">
    <property type="term" value="P:negative regulation of DNA-templated transcription"/>
    <property type="evidence" value="ECO:0007669"/>
    <property type="project" value="TreeGrafter"/>
</dbReference>
<feature type="domain" description="HTH iclR-type" evidence="4">
    <location>
        <begin position="7"/>
        <end position="69"/>
    </location>
</feature>
<evidence type="ECO:0000259" key="4">
    <source>
        <dbReference type="PROSITE" id="PS51077"/>
    </source>
</evidence>
<dbReference type="InterPro" id="IPR036388">
    <property type="entry name" value="WH-like_DNA-bd_sf"/>
</dbReference>
<accession>A0AB39BK57</accession>
<protein>
    <submittedName>
        <fullName evidence="6">IclR family transcriptional regulator</fullName>
    </submittedName>
</protein>
<dbReference type="Gene3D" id="1.10.10.10">
    <property type="entry name" value="Winged helix-like DNA-binding domain superfamily/Winged helix DNA-binding domain"/>
    <property type="match status" value="1"/>
</dbReference>
<proteinExistence type="predicted"/>
<keyword evidence="1" id="KW-0805">Transcription regulation</keyword>
<evidence type="ECO:0000256" key="3">
    <source>
        <dbReference type="ARBA" id="ARBA00023163"/>
    </source>
</evidence>
<dbReference type="Pfam" id="PF09339">
    <property type="entry name" value="HTH_IclR"/>
    <property type="match status" value="1"/>
</dbReference>
<evidence type="ECO:0000256" key="1">
    <source>
        <dbReference type="ARBA" id="ARBA00023015"/>
    </source>
</evidence>
<name>A0AB39BK57_9MICO</name>
<dbReference type="GO" id="GO:0003700">
    <property type="term" value="F:DNA-binding transcription factor activity"/>
    <property type="evidence" value="ECO:0007669"/>
    <property type="project" value="TreeGrafter"/>
</dbReference>